<evidence type="ECO:0000256" key="5">
    <source>
        <dbReference type="ARBA" id="ARBA00023014"/>
    </source>
</evidence>
<dbReference type="InterPro" id="IPR034466">
    <property type="entry name" value="Methyltransferase_Class_B"/>
</dbReference>
<comment type="cofactor">
    <cofactor evidence="1">
        <name>[4Fe-4S] cluster</name>
        <dbReference type="ChEBI" id="CHEBI:49883"/>
    </cofactor>
</comment>
<dbReference type="InterPro" id="IPR051198">
    <property type="entry name" value="BchE-like"/>
</dbReference>
<keyword evidence="5" id="KW-0411">Iron-sulfur</keyword>
<feature type="domain" description="B12-binding" evidence="6">
    <location>
        <begin position="2"/>
        <end position="144"/>
    </location>
</feature>
<organism evidence="8 9">
    <name type="scientific">Marinibaculum pumilum</name>
    <dbReference type="NCBI Taxonomy" id="1766165"/>
    <lineage>
        <taxon>Bacteria</taxon>
        <taxon>Pseudomonadati</taxon>
        <taxon>Pseudomonadota</taxon>
        <taxon>Alphaproteobacteria</taxon>
        <taxon>Rhodospirillales</taxon>
        <taxon>Rhodospirillaceae</taxon>
        <taxon>Marinibaculum</taxon>
    </lineage>
</organism>
<dbReference type="EMBL" id="JBHRTR010000028">
    <property type="protein sequence ID" value="MFC3228850.1"/>
    <property type="molecule type" value="Genomic_DNA"/>
</dbReference>
<dbReference type="SFLD" id="SFLDG01082">
    <property type="entry name" value="B12-binding_domain_containing"/>
    <property type="match status" value="1"/>
</dbReference>
<dbReference type="InterPro" id="IPR006158">
    <property type="entry name" value="Cobalamin-bd"/>
</dbReference>
<evidence type="ECO:0000256" key="1">
    <source>
        <dbReference type="ARBA" id="ARBA00001966"/>
    </source>
</evidence>
<sequence>MTGKKLVYLNEFNVRMGHTTYFPFVSGILHAFAETKPVVAGNFDFAPYVFYMDSLPQVLGQYDRKPNVAAFSVSMWNEQLSLQVAAELKARWPDVLIVFGGPQVPHHPADYMNRYPFIDVAIRAEGEDAFAQTLERLLESRDFRDIPNVSFRKDGEILRNPETIEFVRSLDEYPSPYLENKYDYMMSAYPDIEFQAIIETNRGCPFLCTFCYWGRGGTTRRYRYHDLDRVFAEIDWAGRNGIRYMFNADSNFGMHRRDREIAEFLVETKKKYGFPEKFRTCWGKNTDQAILEIASLLHAHDMEKGVTLARQTNTKKALANIKRGNIKLETYENLQHQLNDMKIPVYTEMILGMPGETYETWKTGLEQLLQASLKNQIFVYQCEVYPNTEMHDPDYQEKHGIRTRQIELREIHGSIRSTEWVKEYQDIIVETGSMPLADWRRMTRLSTVTMLLHSMKLGFFLMSYVADRYGVDYMDFVEYIAEGQFPVEAPILRRELGQIDAYTDNLLAGGGRGVELPEYGPIYWDIEEACFLRISAEYDTFFAELDAVTRAFLAAHGRDVVEAELDEVMRYQRLRMASENDGPPSEHHFRFNIPDYFERRYGLSPIPVREEAQSLTIMPRQFDGDRLRFAREVLLWGRKSGTMLVRIDREDESEVALSPAHGNTAVAVEAQVSAG</sequence>
<dbReference type="Proteomes" id="UP001595528">
    <property type="component" value="Unassembled WGS sequence"/>
</dbReference>
<dbReference type="SMART" id="SM00729">
    <property type="entry name" value="Elp3"/>
    <property type="match status" value="1"/>
</dbReference>
<dbReference type="InterPro" id="IPR007197">
    <property type="entry name" value="rSAM"/>
</dbReference>
<feature type="domain" description="Radical SAM core" evidence="7">
    <location>
        <begin position="190"/>
        <end position="419"/>
    </location>
</feature>
<dbReference type="Pfam" id="PF02310">
    <property type="entry name" value="B12-binding"/>
    <property type="match status" value="1"/>
</dbReference>
<accession>A0ABV7L2G7</accession>
<dbReference type="InterPro" id="IPR006638">
    <property type="entry name" value="Elp3/MiaA/NifB-like_rSAM"/>
</dbReference>
<evidence type="ECO:0000256" key="2">
    <source>
        <dbReference type="ARBA" id="ARBA00022691"/>
    </source>
</evidence>
<keyword evidence="9" id="KW-1185">Reference proteome</keyword>
<dbReference type="InterPro" id="IPR058240">
    <property type="entry name" value="rSAM_sf"/>
</dbReference>
<evidence type="ECO:0000259" key="7">
    <source>
        <dbReference type="PROSITE" id="PS51918"/>
    </source>
</evidence>
<evidence type="ECO:0000313" key="8">
    <source>
        <dbReference type="EMBL" id="MFC3228850.1"/>
    </source>
</evidence>
<proteinExistence type="predicted"/>
<name>A0ABV7L2G7_9PROT</name>
<dbReference type="SFLD" id="SFLDS00029">
    <property type="entry name" value="Radical_SAM"/>
    <property type="match status" value="1"/>
</dbReference>
<reference evidence="9" key="1">
    <citation type="journal article" date="2019" name="Int. J. Syst. Evol. Microbiol.">
        <title>The Global Catalogue of Microorganisms (GCM) 10K type strain sequencing project: providing services to taxonomists for standard genome sequencing and annotation.</title>
        <authorList>
            <consortium name="The Broad Institute Genomics Platform"/>
            <consortium name="The Broad Institute Genome Sequencing Center for Infectious Disease"/>
            <person name="Wu L."/>
            <person name="Ma J."/>
        </authorList>
    </citation>
    <scope>NUCLEOTIDE SEQUENCE [LARGE SCALE GENOMIC DNA]</scope>
    <source>
        <strain evidence="9">KCTC 42964</strain>
    </source>
</reference>
<evidence type="ECO:0000313" key="9">
    <source>
        <dbReference type="Proteomes" id="UP001595528"/>
    </source>
</evidence>
<dbReference type="PROSITE" id="PS51332">
    <property type="entry name" value="B12_BINDING"/>
    <property type="match status" value="1"/>
</dbReference>
<keyword evidence="2" id="KW-0949">S-adenosyl-L-methionine</keyword>
<keyword evidence="3" id="KW-0479">Metal-binding</keyword>
<gene>
    <name evidence="8" type="ORF">ACFOGJ_16515</name>
</gene>
<keyword evidence="4" id="KW-0408">Iron</keyword>
<dbReference type="InterPro" id="IPR023404">
    <property type="entry name" value="rSAM_horseshoe"/>
</dbReference>
<dbReference type="Pfam" id="PF04055">
    <property type="entry name" value="Radical_SAM"/>
    <property type="match status" value="1"/>
</dbReference>
<dbReference type="CDD" id="cd02068">
    <property type="entry name" value="radical_SAM_B12_BD"/>
    <property type="match status" value="1"/>
</dbReference>
<dbReference type="SFLD" id="SFLDG01123">
    <property type="entry name" value="methyltransferase_(Class_B)"/>
    <property type="match status" value="1"/>
</dbReference>
<evidence type="ECO:0000259" key="6">
    <source>
        <dbReference type="PROSITE" id="PS51332"/>
    </source>
</evidence>
<dbReference type="Gene3D" id="3.40.50.280">
    <property type="entry name" value="Cobalamin-binding domain"/>
    <property type="match status" value="1"/>
</dbReference>
<dbReference type="RefSeq" id="WP_379902348.1">
    <property type="nucleotide sequence ID" value="NZ_JBHRTR010000028.1"/>
</dbReference>
<dbReference type="PROSITE" id="PS51918">
    <property type="entry name" value="RADICAL_SAM"/>
    <property type="match status" value="1"/>
</dbReference>
<dbReference type="Gene3D" id="3.80.30.20">
    <property type="entry name" value="tm_1862 like domain"/>
    <property type="match status" value="1"/>
</dbReference>
<comment type="caution">
    <text evidence="8">The sequence shown here is derived from an EMBL/GenBank/DDBJ whole genome shotgun (WGS) entry which is preliminary data.</text>
</comment>
<evidence type="ECO:0000256" key="3">
    <source>
        <dbReference type="ARBA" id="ARBA00022723"/>
    </source>
</evidence>
<dbReference type="SUPFAM" id="SSF102114">
    <property type="entry name" value="Radical SAM enzymes"/>
    <property type="match status" value="1"/>
</dbReference>
<dbReference type="PANTHER" id="PTHR43409">
    <property type="entry name" value="ANAEROBIC MAGNESIUM-PROTOPORPHYRIN IX MONOMETHYL ESTER CYCLASE-RELATED"/>
    <property type="match status" value="1"/>
</dbReference>
<protein>
    <submittedName>
        <fullName evidence="8">B12-binding domain-containing radical SAM protein</fullName>
    </submittedName>
</protein>
<evidence type="ECO:0000256" key="4">
    <source>
        <dbReference type="ARBA" id="ARBA00023004"/>
    </source>
</evidence>